<name>A0A0D0AHQ8_9AGAM</name>
<feature type="coiled-coil region" evidence="2">
    <location>
        <begin position="82"/>
        <end position="215"/>
    </location>
</feature>
<evidence type="ECO:0000313" key="5">
    <source>
        <dbReference type="EMBL" id="KIK49645.1"/>
    </source>
</evidence>
<evidence type="ECO:0000259" key="4">
    <source>
        <dbReference type="Pfam" id="PF08614"/>
    </source>
</evidence>
<proteinExistence type="inferred from homology"/>
<feature type="domain" description="Autophagy-related protein 16" evidence="4">
    <location>
        <begin position="12"/>
        <end position="206"/>
    </location>
</feature>
<organism evidence="5 6">
    <name type="scientific">Suillus luteus UH-Slu-Lm8-n1</name>
    <dbReference type="NCBI Taxonomy" id="930992"/>
    <lineage>
        <taxon>Eukaryota</taxon>
        <taxon>Fungi</taxon>
        <taxon>Dikarya</taxon>
        <taxon>Basidiomycota</taxon>
        <taxon>Agaricomycotina</taxon>
        <taxon>Agaricomycetes</taxon>
        <taxon>Agaricomycetidae</taxon>
        <taxon>Boletales</taxon>
        <taxon>Suillineae</taxon>
        <taxon>Suillaceae</taxon>
        <taxon>Suillus</taxon>
    </lineage>
</organism>
<dbReference type="InterPro" id="IPR045160">
    <property type="entry name" value="ATG16"/>
</dbReference>
<dbReference type="PANTHER" id="PTHR19878">
    <property type="entry name" value="AUTOPHAGY PROTEIN 16-LIKE"/>
    <property type="match status" value="1"/>
</dbReference>
<evidence type="ECO:0000256" key="2">
    <source>
        <dbReference type="SAM" id="Coils"/>
    </source>
</evidence>
<keyword evidence="6" id="KW-1185">Reference proteome</keyword>
<dbReference type="STRING" id="930992.A0A0D0AHQ8"/>
<reference evidence="5 6" key="1">
    <citation type="submission" date="2014-04" db="EMBL/GenBank/DDBJ databases">
        <authorList>
            <consortium name="DOE Joint Genome Institute"/>
            <person name="Kuo A."/>
            <person name="Ruytinx J."/>
            <person name="Rineau F."/>
            <person name="Colpaert J."/>
            <person name="Kohler A."/>
            <person name="Nagy L.G."/>
            <person name="Floudas D."/>
            <person name="Copeland A."/>
            <person name="Barry K.W."/>
            <person name="Cichocki N."/>
            <person name="Veneault-Fourrey C."/>
            <person name="LaButti K."/>
            <person name="Lindquist E.A."/>
            <person name="Lipzen A."/>
            <person name="Lundell T."/>
            <person name="Morin E."/>
            <person name="Murat C."/>
            <person name="Sun H."/>
            <person name="Tunlid A."/>
            <person name="Henrissat B."/>
            <person name="Grigoriev I.V."/>
            <person name="Hibbett D.S."/>
            <person name="Martin F."/>
            <person name="Nordberg H.P."/>
            <person name="Cantor M.N."/>
            <person name="Hua S.X."/>
        </authorList>
    </citation>
    <scope>NUCLEOTIDE SEQUENCE [LARGE SCALE GENOMIC DNA]</scope>
    <source>
        <strain evidence="5 6">UH-Slu-Lm8-n1</strain>
    </source>
</reference>
<keyword evidence="2" id="KW-0175">Coiled coil</keyword>
<evidence type="ECO:0000313" key="6">
    <source>
        <dbReference type="Proteomes" id="UP000054485"/>
    </source>
</evidence>
<dbReference type="HOGENOM" id="CLU_081023_0_0_1"/>
<sequence>MAEPSWQELLRLRLSERNAKQNAFASIIEQYRRLAQQTKLLKERNASLLKAVGSVRANPSSSTVHVPGTASSEDNPVRAAYMASLESQISSLRDELATVYKTQGQNAQRLLAMNETLREKEEASRLETENLRKAREEVAHLRRKVDQHAELMSEKDRTAQVLHDEINTLQLELGQIDERNQTLTKDNAKLLQRWLDDKQAQANKMNEANDFYEDMRSRHQAVLNWRDGGDGKPASGNGTSVSGNGFKEGEAVGETLTDGTKLQGETSLDQTPNG</sequence>
<dbReference type="OrthoDB" id="8949486at2759"/>
<dbReference type="Proteomes" id="UP000054485">
    <property type="component" value="Unassembled WGS sequence"/>
</dbReference>
<dbReference type="CDD" id="cd22887">
    <property type="entry name" value="Atg16_CCD"/>
    <property type="match status" value="1"/>
</dbReference>
<evidence type="ECO:0000256" key="1">
    <source>
        <dbReference type="ARBA" id="ARBA00005331"/>
    </source>
</evidence>
<comment type="similarity">
    <text evidence="1">Belongs to the ATG16 family.</text>
</comment>
<reference evidence="6" key="2">
    <citation type="submission" date="2015-01" db="EMBL/GenBank/DDBJ databases">
        <title>Evolutionary Origins and Diversification of the Mycorrhizal Mutualists.</title>
        <authorList>
            <consortium name="DOE Joint Genome Institute"/>
            <consortium name="Mycorrhizal Genomics Consortium"/>
            <person name="Kohler A."/>
            <person name="Kuo A."/>
            <person name="Nagy L.G."/>
            <person name="Floudas D."/>
            <person name="Copeland A."/>
            <person name="Barry K.W."/>
            <person name="Cichocki N."/>
            <person name="Veneault-Fourrey C."/>
            <person name="LaButti K."/>
            <person name="Lindquist E.A."/>
            <person name="Lipzen A."/>
            <person name="Lundell T."/>
            <person name="Morin E."/>
            <person name="Murat C."/>
            <person name="Riley R."/>
            <person name="Ohm R."/>
            <person name="Sun H."/>
            <person name="Tunlid A."/>
            <person name="Henrissat B."/>
            <person name="Grigoriev I.V."/>
            <person name="Hibbett D.S."/>
            <person name="Martin F."/>
        </authorList>
    </citation>
    <scope>NUCLEOTIDE SEQUENCE [LARGE SCALE GENOMIC DNA]</scope>
    <source>
        <strain evidence="6">UH-Slu-Lm8-n1</strain>
    </source>
</reference>
<dbReference type="GO" id="GO:0000421">
    <property type="term" value="C:autophagosome membrane"/>
    <property type="evidence" value="ECO:0007669"/>
    <property type="project" value="TreeGrafter"/>
</dbReference>
<feature type="region of interest" description="Disordered" evidence="3">
    <location>
        <begin position="225"/>
        <end position="274"/>
    </location>
</feature>
<gene>
    <name evidence="5" type="ORF">CY34DRAFT_797094</name>
</gene>
<dbReference type="GO" id="GO:0034045">
    <property type="term" value="C:phagophore assembly site membrane"/>
    <property type="evidence" value="ECO:0007669"/>
    <property type="project" value="TreeGrafter"/>
</dbReference>
<dbReference type="Gene3D" id="1.20.5.170">
    <property type="match status" value="1"/>
</dbReference>
<dbReference type="InterPro" id="IPR013923">
    <property type="entry name" value="Autophagy-rel_prot_16_dom"/>
</dbReference>
<protein>
    <recommendedName>
        <fullName evidence="4">Autophagy-related protein 16 domain-containing protein</fullName>
    </recommendedName>
</protein>
<dbReference type="AlphaFoldDB" id="A0A0D0AHQ8"/>
<evidence type="ECO:0000256" key="3">
    <source>
        <dbReference type="SAM" id="MobiDB-lite"/>
    </source>
</evidence>
<dbReference type="EMBL" id="KN835132">
    <property type="protein sequence ID" value="KIK49645.1"/>
    <property type="molecule type" value="Genomic_DNA"/>
</dbReference>
<dbReference type="Pfam" id="PF08614">
    <property type="entry name" value="ATG16"/>
    <property type="match status" value="1"/>
</dbReference>
<feature type="compositionally biased region" description="Polar residues" evidence="3">
    <location>
        <begin position="257"/>
        <end position="274"/>
    </location>
</feature>
<dbReference type="GO" id="GO:0034274">
    <property type="term" value="C:Atg12-Atg5-Atg16 complex"/>
    <property type="evidence" value="ECO:0007669"/>
    <property type="project" value="TreeGrafter"/>
</dbReference>
<dbReference type="GO" id="GO:0000045">
    <property type="term" value="P:autophagosome assembly"/>
    <property type="evidence" value="ECO:0007669"/>
    <property type="project" value="InterPro"/>
</dbReference>
<accession>A0A0D0AHQ8</accession>
<dbReference type="GO" id="GO:0043495">
    <property type="term" value="F:protein-membrane adaptor activity"/>
    <property type="evidence" value="ECO:0007669"/>
    <property type="project" value="TreeGrafter"/>
</dbReference>
<dbReference type="InParanoid" id="A0A0D0AHQ8"/>
<dbReference type="PANTHER" id="PTHR19878:SF8">
    <property type="entry name" value="AUTOPHAGY-RELATED 16, ISOFORM F"/>
    <property type="match status" value="1"/>
</dbReference>